<protein>
    <submittedName>
        <fullName evidence="5">EF hand</fullName>
    </submittedName>
</protein>
<dbReference type="InterPro" id="IPR001751">
    <property type="entry name" value="S100/CaBP7/8-like_CS"/>
</dbReference>
<dbReference type="PROSITE" id="PS00018">
    <property type="entry name" value="EF_HAND_1"/>
    <property type="match status" value="4"/>
</dbReference>
<evidence type="ECO:0000259" key="4">
    <source>
        <dbReference type="PROSITE" id="PS50222"/>
    </source>
</evidence>
<evidence type="ECO:0000313" key="5">
    <source>
        <dbReference type="EMBL" id="OON19191.1"/>
    </source>
</evidence>
<dbReference type="InterPro" id="IPR002048">
    <property type="entry name" value="EF_hand_dom"/>
</dbReference>
<dbReference type="InterPro" id="IPR011992">
    <property type="entry name" value="EF-hand-dom_pair"/>
</dbReference>
<evidence type="ECO:0000313" key="6">
    <source>
        <dbReference type="Proteomes" id="UP000243686"/>
    </source>
</evidence>
<dbReference type="PANTHER" id="PTHR45942">
    <property type="entry name" value="PROTEIN PHOSPATASE 3 REGULATORY SUBUNIT B ALPHA ISOFORM TYPE 1"/>
    <property type="match status" value="1"/>
</dbReference>
<feature type="domain" description="EF-hand" evidence="4">
    <location>
        <begin position="6"/>
        <end position="41"/>
    </location>
</feature>
<keyword evidence="1" id="KW-0479">Metal-binding</keyword>
<gene>
    <name evidence="5" type="ORF">X801_04945</name>
</gene>
<accession>A0A1S8WXQ9</accession>
<proteinExistence type="predicted"/>
<feature type="domain" description="EF-hand" evidence="4">
    <location>
        <begin position="45"/>
        <end position="75"/>
    </location>
</feature>
<dbReference type="GO" id="GO:0005509">
    <property type="term" value="F:calcium ion binding"/>
    <property type="evidence" value="ECO:0007669"/>
    <property type="project" value="InterPro"/>
</dbReference>
<sequence length="153" mass="17492">MRFSSHERERLLRKFHAMDTDRNGALSSKEVRTCVENSGLPPAAVNEFMNLFDLDADGKVTLNEYITALGLNPLPPSDMEEWKVAFDSVDQNHSGYLEKDEVRQLVIQFGYSRCSDKEITEWIRKLDTNGDGRISFGEFCTFMEITLGSRDTE</sequence>
<dbReference type="Gene3D" id="1.10.238.10">
    <property type="entry name" value="EF-hand"/>
    <property type="match status" value="2"/>
</dbReference>
<dbReference type="AlphaFoldDB" id="A0A1S8WXQ9"/>
<dbReference type="SUPFAM" id="SSF47473">
    <property type="entry name" value="EF-hand"/>
    <property type="match status" value="1"/>
</dbReference>
<dbReference type="SMART" id="SM00054">
    <property type="entry name" value="EFh"/>
    <property type="match status" value="4"/>
</dbReference>
<evidence type="ECO:0000256" key="3">
    <source>
        <dbReference type="ARBA" id="ARBA00022837"/>
    </source>
</evidence>
<dbReference type="InterPro" id="IPR018247">
    <property type="entry name" value="EF_Hand_1_Ca_BS"/>
</dbReference>
<evidence type="ECO:0000256" key="1">
    <source>
        <dbReference type="ARBA" id="ARBA00022723"/>
    </source>
</evidence>
<keyword evidence="2" id="KW-0677">Repeat</keyword>
<name>A0A1S8WXQ9_OPIVI</name>
<feature type="domain" description="EF-hand" evidence="4">
    <location>
        <begin position="114"/>
        <end position="149"/>
    </location>
</feature>
<keyword evidence="3" id="KW-0106">Calcium</keyword>
<evidence type="ECO:0000256" key="2">
    <source>
        <dbReference type="ARBA" id="ARBA00022737"/>
    </source>
</evidence>
<dbReference type="FunFam" id="1.10.238.10:FF:000003">
    <property type="entry name" value="Calmodulin A"/>
    <property type="match status" value="1"/>
</dbReference>
<organism evidence="5 6">
    <name type="scientific">Opisthorchis viverrini</name>
    <name type="common">Southeast Asian liver fluke</name>
    <dbReference type="NCBI Taxonomy" id="6198"/>
    <lineage>
        <taxon>Eukaryota</taxon>
        <taxon>Metazoa</taxon>
        <taxon>Spiralia</taxon>
        <taxon>Lophotrochozoa</taxon>
        <taxon>Platyhelminthes</taxon>
        <taxon>Trematoda</taxon>
        <taxon>Digenea</taxon>
        <taxon>Opisthorchiida</taxon>
        <taxon>Opisthorchiata</taxon>
        <taxon>Opisthorchiidae</taxon>
        <taxon>Opisthorchis</taxon>
    </lineage>
</organism>
<reference evidence="5 6" key="1">
    <citation type="submission" date="2015-03" db="EMBL/GenBank/DDBJ databases">
        <title>Draft genome of the nematode, Opisthorchis viverrini.</title>
        <authorList>
            <person name="Mitreva M."/>
        </authorList>
    </citation>
    <scope>NUCLEOTIDE SEQUENCE [LARGE SCALE GENOMIC DNA]</scope>
    <source>
        <strain evidence="5">Khon Kaen</strain>
    </source>
</reference>
<dbReference type="EMBL" id="KV893528">
    <property type="protein sequence ID" value="OON19191.1"/>
    <property type="molecule type" value="Genomic_DNA"/>
</dbReference>
<feature type="domain" description="EF-hand" evidence="4">
    <location>
        <begin position="77"/>
        <end position="112"/>
    </location>
</feature>
<keyword evidence="6" id="KW-1185">Reference proteome</keyword>
<dbReference type="PROSITE" id="PS00303">
    <property type="entry name" value="S100_CABP"/>
    <property type="match status" value="1"/>
</dbReference>
<dbReference type="PROSITE" id="PS50222">
    <property type="entry name" value="EF_HAND_2"/>
    <property type="match status" value="4"/>
</dbReference>
<dbReference type="Pfam" id="PF13499">
    <property type="entry name" value="EF-hand_7"/>
    <property type="match status" value="2"/>
</dbReference>
<dbReference type="Proteomes" id="UP000243686">
    <property type="component" value="Unassembled WGS sequence"/>
</dbReference>